<evidence type="ECO:0000256" key="2">
    <source>
        <dbReference type="ARBA" id="ARBA00022898"/>
    </source>
</evidence>
<sequence length="445" mass="48529">MPQPPRYKQIVDRFADDIRNGRLKPGTRLPTHRQLAAREGLGLVTATRVYTELSAMGLVSGETGRGTFVKETTLARELGLDQVAIASDMVDLNFNYPALASQADLLRNALRQLSSAGDLEALLRYQPHGGRARDRESVARHLARRGLEISGDRVMLVDGAQHGLATTVMALLKPGDVVAVDTLTYPGFKMLAEAYRLELAPLPAAGAGPDADALDALCKRRRVRALYTMPTLHNPLGWVMTASRRRQLASLARKHDFFIIEDAAYAFLADDAPPPLAVIAPELTVYVSGFSKNVATGLRVGYVAAPPEWVRKIERAIRVTTWNTPGVMTAIACGWLEDGTVERLEAQKRADASMRQVIAARALGRLKRVAHPASYFVWLPMPEDVRADRIAAALAEERISVSMAEPFCTSAHVPHALRLALGSVDAATLEQALTRVADVVGRYAY</sequence>
<dbReference type="PROSITE" id="PS50949">
    <property type="entry name" value="HTH_GNTR"/>
    <property type="match status" value="1"/>
</dbReference>
<feature type="domain" description="HTH gntR-type" evidence="6">
    <location>
        <begin position="4"/>
        <end position="72"/>
    </location>
</feature>
<dbReference type="Proteomes" id="UP000054870">
    <property type="component" value="Unassembled WGS sequence"/>
</dbReference>
<dbReference type="AlphaFoldDB" id="A0A158AH86"/>
<dbReference type="OrthoDB" id="9804020at2"/>
<dbReference type="CDD" id="cd00609">
    <property type="entry name" value="AAT_like"/>
    <property type="match status" value="1"/>
</dbReference>
<dbReference type="EMBL" id="FCOF02000008">
    <property type="protein sequence ID" value="SAK57120.1"/>
    <property type="molecule type" value="Genomic_DNA"/>
</dbReference>
<keyword evidence="4" id="KW-0238">DNA-binding</keyword>
<reference evidence="7" key="1">
    <citation type="submission" date="2016-01" db="EMBL/GenBank/DDBJ databases">
        <authorList>
            <person name="Peeters C."/>
        </authorList>
    </citation>
    <scope>NUCLEOTIDE SEQUENCE [LARGE SCALE GENOMIC DNA]</scope>
    <source>
        <strain evidence="7">LMG 29318</strain>
    </source>
</reference>
<dbReference type="Pfam" id="PF00155">
    <property type="entry name" value="Aminotran_1_2"/>
    <property type="match status" value="1"/>
</dbReference>
<dbReference type="InterPro" id="IPR015421">
    <property type="entry name" value="PyrdxlP-dep_Trfase_major"/>
</dbReference>
<dbReference type="InterPro" id="IPR004839">
    <property type="entry name" value="Aminotransferase_I/II_large"/>
</dbReference>
<dbReference type="SUPFAM" id="SSF53383">
    <property type="entry name" value="PLP-dependent transferases"/>
    <property type="match status" value="1"/>
</dbReference>
<keyword evidence="3" id="KW-0805">Transcription regulation</keyword>
<dbReference type="PANTHER" id="PTHR46577:SF1">
    <property type="entry name" value="HTH-TYPE TRANSCRIPTIONAL REGULATORY PROTEIN GABR"/>
    <property type="match status" value="1"/>
</dbReference>
<accession>A0A158AH86</accession>
<dbReference type="GO" id="GO:0003700">
    <property type="term" value="F:DNA-binding transcription factor activity"/>
    <property type="evidence" value="ECO:0007669"/>
    <property type="project" value="InterPro"/>
</dbReference>
<dbReference type="InterPro" id="IPR015424">
    <property type="entry name" value="PyrdxlP-dep_Trfase"/>
</dbReference>
<dbReference type="InterPro" id="IPR036388">
    <property type="entry name" value="WH-like_DNA-bd_sf"/>
</dbReference>
<evidence type="ECO:0000313" key="8">
    <source>
        <dbReference type="Proteomes" id="UP000054870"/>
    </source>
</evidence>
<keyword evidence="5" id="KW-0804">Transcription</keyword>
<dbReference type="PANTHER" id="PTHR46577">
    <property type="entry name" value="HTH-TYPE TRANSCRIPTIONAL REGULATORY PROTEIN GABR"/>
    <property type="match status" value="1"/>
</dbReference>
<evidence type="ECO:0000256" key="1">
    <source>
        <dbReference type="ARBA" id="ARBA00005384"/>
    </source>
</evidence>
<protein>
    <submittedName>
        <fullName evidence="7">GntR family transcriptional regulator</fullName>
    </submittedName>
</protein>
<comment type="similarity">
    <text evidence="1">In the C-terminal section; belongs to the class-I pyridoxal-phosphate-dependent aminotransferase family.</text>
</comment>
<dbReference type="Gene3D" id="3.90.1150.10">
    <property type="entry name" value="Aspartate Aminotransferase, domain 1"/>
    <property type="match status" value="1"/>
</dbReference>
<dbReference type="RefSeq" id="WP_061124110.1">
    <property type="nucleotide sequence ID" value="NZ_FCOF02000008.1"/>
</dbReference>
<comment type="caution">
    <text evidence="7">The sequence shown here is derived from an EMBL/GenBank/DDBJ whole genome shotgun (WGS) entry which is preliminary data.</text>
</comment>
<dbReference type="Gene3D" id="1.10.10.10">
    <property type="entry name" value="Winged helix-like DNA-binding domain superfamily/Winged helix DNA-binding domain"/>
    <property type="match status" value="1"/>
</dbReference>
<name>A0A158AH86_9BURK</name>
<keyword evidence="8" id="KW-1185">Reference proteome</keyword>
<evidence type="ECO:0000256" key="3">
    <source>
        <dbReference type="ARBA" id="ARBA00023015"/>
    </source>
</evidence>
<gene>
    <name evidence="7" type="ORF">AWB75_02182</name>
</gene>
<dbReference type="GO" id="GO:0003677">
    <property type="term" value="F:DNA binding"/>
    <property type="evidence" value="ECO:0007669"/>
    <property type="project" value="UniProtKB-KW"/>
</dbReference>
<dbReference type="Pfam" id="PF00392">
    <property type="entry name" value="GntR"/>
    <property type="match status" value="1"/>
</dbReference>
<proteinExistence type="inferred from homology"/>
<dbReference type="InterPro" id="IPR051446">
    <property type="entry name" value="HTH_trans_reg/aminotransferase"/>
</dbReference>
<dbReference type="CDD" id="cd07377">
    <property type="entry name" value="WHTH_GntR"/>
    <property type="match status" value="1"/>
</dbReference>
<dbReference type="InterPro" id="IPR000524">
    <property type="entry name" value="Tscrpt_reg_HTH_GntR"/>
</dbReference>
<evidence type="ECO:0000256" key="5">
    <source>
        <dbReference type="ARBA" id="ARBA00023163"/>
    </source>
</evidence>
<dbReference type="SMART" id="SM00345">
    <property type="entry name" value="HTH_GNTR"/>
    <property type="match status" value="1"/>
</dbReference>
<evidence type="ECO:0000259" key="6">
    <source>
        <dbReference type="PROSITE" id="PS50949"/>
    </source>
</evidence>
<dbReference type="GO" id="GO:0030170">
    <property type="term" value="F:pyridoxal phosphate binding"/>
    <property type="evidence" value="ECO:0007669"/>
    <property type="project" value="InterPro"/>
</dbReference>
<organism evidence="7 8">
    <name type="scientific">Caballeronia catudaia</name>
    <dbReference type="NCBI Taxonomy" id="1777136"/>
    <lineage>
        <taxon>Bacteria</taxon>
        <taxon>Pseudomonadati</taxon>
        <taxon>Pseudomonadota</taxon>
        <taxon>Betaproteobacteria</taxon>
        <taxon>Burkholderiales</taxon>
        <taxon>Burkholderiaceae</taxon>
        <taxon>Caballeronia</taxon>
    </lineage>
</organism>
<dbReference type="InterPro" id="IPR015422">
    <property type="entry name" value="PyrdxlP-dep_Trfase_small"/>
</dbReference>
<dbReference type="SUPFAM" id="SSF46785">
    <property type="entry name" value="Winged helix' DNA-binding domain"/>
    <property type="match status" value="1"/>
</dbReference>
<evidence type="ECO:0000256" key="4">
    <source>
        <dbReference type="ARBA" id="ARBA00023125"/>
    </source>
</evidence>
<dbReference type="InterPro" id="IPR036390">
    <property type="entry name" value="WH_DNA-bd_sf"/>
</dbReference>
<evidence type="ECO:0000313" key="7">
    <source>
        <dbReference type="EMBL" id="SAK57120.1"/>
    </source>
</evidence>
<keyword evidence="2" id="KW-0663">Pyridoxal phosphate</keyword>
<dbReference type="Gene3D" id="3.40.640.10">
    <property type="entry name" value="Type I PLP-dependent aspartate aminotransferase-like (Major domain)"/>
    <property type="match status" value="1"/>
</dbReference>